<evidence type="ECO:0000256" key="7">
    <source>
        <dbReference type="RuleBase" id="RU003812"/>
    </source>
</evidence>
<accession>A0A1F5SEK5</accession>
<keyword evidence="3 6" id="KW-0547">Nucleotide-binding</keyword>
<dbReference type="UniPathway" id="UPA00253"/>
<dbReference type="NCBIfam" id="TIGR00552">
    <property type="entry name" value="nadE"/>
    <property type="match status" value="1"/>
</dbReference>
<evidence type="ECO:0000313" key="9">
    <source>
        <dbReference type="EMBL" id="OGF25128.1"/>
    </source>
</evidence>
<sequence>MFKAPISKIVQKLESRALELGSCCSKVFVAGSGGVDSSVIAAILVRAFGPDNTAVLYRDVRSDPKHRNDIRALRDALGFKLIEIDGNPIYDEFLRQCFSQFAAAGLPWHDENTPDAAAAGWDNAYASLKSRLTTPMAGFIAKAIDNGGGRIFGTGNMEEDDLLRYFDKFGDGAVDNNILNGLTKSEVRQIAVYLAGEMSAPILERIANKLPSADLLARGDAHNDENELTGWAQREGFNIALSYGTASTEGNIAWALKANLAEGVITGKKKDWPRERMMAELGFDREQAELIAFLRLIEEKTRHKVEPAPGLSRDILRAEGLVD</sequence>
<comment type="catalytic activity">
    <reaction evidence="7">
        <text>deamido-NAD(+) + NH4(+) + ATP = AMP + diphosphate + NAD(+) + H(+)</text>
        <dbReference type="Rhea" id="RHEA:21188"/>
        <dbReference type="ChEBI" id="CHEBI:15378"/>
        <dbReference type="ChEBI" id="CHEBI:28938"/>
        <dbReference type="ChEBI" id="CHEBI:30616"/>
        <dbReference type="ChEBI" id="CHEBI:33019"/>
        <dbReference type="ChEBI" id="CHEBI:57540"/>
        <dbReference type="ChEBI" id="CHEBI:58437"/>
        <dbReference type="ChEBI" id="CHEBI:456215"/>
        <dbReference type="EC" id="6.3.1.5"/>
    </reaction>
</comment>
<feature type="domain" description="NAD/GMP synthase" evidence="8">
    <location>
        <begin position="22"/>
        <end position="228"/>
    </location>
</feature>
<dbReference type="GO" id="GO:0009435">
    <property type="term" value="P:NAD+ biosynthetic process"/>
    <property type="evidence" value="ECO:0007669"/>
    <property type="project" value="UniProtKB-UniPathway"/>
</dbReference>
<organism evidence="9 10">
    <name type="scientific">Candidatus Falkowbacteria bacterium RIFOXYA2_FULL_47_19</name>
    <dbReference type="NCBI Taxonomy" id="1797994"/>
    <lineage>
        <taxon>Bacteria</taxon>
        <taxon>Candidatus Falkowiibacteriota</taxon>
    </lineage>
</organism>
<keyword evidence="2 6" id="KW-0436">Ligase</keyword>
<comment type="caution">
    <text evidence="9">The sequence shown here is derived from an EMBL/GenBank/DDBJ whole genome shotgun (WGS) entry which is preliminary data.</text>
</comment>
<dbReference type="AlphaFoldDB" id="A0A1F5SEK5"/>
<protein>
    <recommendedName>
        <fullName evidence="7">NH(3)-dependent NAD(+) synthetase</fullName>
        <ecNumber evidence="7">6.3.1.5</ecNumber>
    </recommendedName>
</protein>
<dbReference type="PANTHER" id="PTHR23090:SF9">
    <property type="entry name" value="GLUTAMINE-DEPENDENT NAD(+) SYNTHETASE"/>
    <property type="match status" value="1"/>
</dbReference>
<evidence type="ECO:0000256" key="1">
    <source>
        <dbReference type="ARBA" id="ARBA00004790"/>
    </source>
</evidence>
<evidence type="ECO:0000259" key="8">
    <source>
        <dbReference type="Pfam" id="PF02540"/>
    </source>
</evidence>
<dbReference type="GO" id="GO:0008795">
    <property type="term" value="F:NAD+ synthase activity"/>
    <property type="evidence" value="ECO:0007669"/>
    <property type="project" value="UniProtKB-EC"/>
</dbReference>
<dbReference type="STRING" id="1797994.A2227_07310"/>
<dbReference type="Gene3D" id="3.40.50.620">
    <property type="entry name" value="HUPs"/>
    <property type="match status" value="1"/>
</dbReference>
<evidence type="ECO:0000256" key="6">
    <source>
        <dbReference type="RuleBase" id="RU003811"/>
    </source>
</evidence>
<dbReference type="EC" id="6.3.1.5" evidence="7"/>
<dbReference type="GO" id="GO:0003952">
    <property type="term" value="F:NAD+ synthase (glutamine-hydrolyzing) activity"/>
    <property type="evidence" value="ECO:0007669"/>
    <property type="project" value="InterPro"/>
</dbReference>
<evidence type="ECO:0000256" key="3">
    <source>
        <dbReference type="ARBA" id="ARBA00022741"/>
    </source>
</evidence>
<keyword evidence="5 6" id="KW-0520">NAD</keyword>
<name>A0A1F5SEK5_9BACT</name>
<dbReference type="Pfam" id="PF02540">
    <property type="entry name" value="NAD_synthase"/>
    <property type="match status" value="1"/>
</dbReference>
<dbReference type="SUPFAM" id="SSF52402">
    <property type="entry name" value="Adenine nucleotide alpha hydrolases-like"/>
    <property type="match status" value="1"/>
</dbReference>
<keyword evidence="4 6" id="KW-0067">ATP-binding</keyword>
<reference evidence="9 10" key="1">
    <citation type="journal article" date="2016" name="Nat. Commun.">
        <title>Thousands of microbial genomes shed light on interconnected biogeochemical processes in an aquifer system.</title>
        <authorList>
            <person name="Anantharaman K."/>
            <person name="Brown C.T."/>
            <person name="Hug L.A."/>
            <person name="Sharon I."/>
            <person name="Castelle C.J."/>
            <person name="Probst A.J."/>
            <person name="Thomas B.C."/>
            <person name="Singh A."/>
            <person name="Wilkins M.J."/>
            <person name="Karaoz U."/>
            <person name="Brodie E.L."/>
            <person name="Williams K.H."/>
            <person name="Hubbard S.S."/>
            <person name="Banfield J.F."/>
        </authorList>
    </citation>
    <scope>NUCLEOTIDE SEQUENCE [LARGE SCALE GENOMIC DNA]</scope>
</reference>
<dbReference type="InterPro" id="IPR003694">
    <property type="entry name" value="NAD_synthase"/>
</dbReference>
<proteinExistence type="inferred from homology"/>
<comment type="similarity">
    <text evidence="6">Belongs to the NAD synthetase family.</text>
</comment>
<dbReference type="PANTHER" id="PTHR23090">
    <property type="entry name" value="NH 3 /GLUTAMINE-DEPENDENT NAD + SYNTHETASE"/>
    <property type="match status" value="1"/>
</dbReference>
<dbReference type="GO" id="GO:0004359">
    <property type="term" value="F:glutaminase activity"/>
    <property type="evidence" value="ECO:0007669"/>
    <property type="project" value="InterPro"/>
</dbReference>
<evidence type="ECO:0000313" key="10">
    <source>
        <dbReference type="Proteomes" id="UP000178367"/>
    </source>
</evidence>
<dbReference type="CDD" id="cd00553">
    <property type="entry name" value="NAD_synthase"/>
    <property type="match status" value="1"/>
</dbReference>
<dbReference type="GO" id="GO:0005737">
    <property type="term" value="C:cytoplasm"/>
    <property type="evidence" value="ECO:0007669"/>
    <property type="project" value="InterPro"/>
</dbReference>
<dbReference type="Proteomes" id="UP000178367">
    <property type="component" value="Unassembled WGS sequence"/>
</dbReference>
<gene>
    <name evidence="9" type="ORF">A2227_07310</name>
</gene>
<dbReference type="InterPro" id="IPR014729">
    <property type="entry name" value="Rossmann-like_a/b/a_fold"/>
</dbReference>
<evidence type="ECO:0000256" key="5">
    <source>
        <dbReference type="ARBA" id="ARBA00023027"/>
    </source>
</evidence>
<dbReference type="GO" id="GO:0005524">
    <property type="term" value="F:ATP binding"/>
    <property type="evidence" value="ECO:0007669"/>
    <property type="project" value="UniProtKB-KW"/>
</dbReference>
<comment type="pathway">
    <text evidence="1">Cofactor biosynthesis; NAD(+) biosynthesis.</text>
</comment>
<evidence type="ECO:0000256" key="4">
    <source>
        <dbReference type="ARBA" id="ARBA00022840"/>
    </source>
</evidence>
<dbReference type="EMBL" id="MFGB01000023">
    <property type="protein sequence ID" value="OGF25128.1"/>
    <property type="molecule type" value="Genomic_DNA"/>
</dbReference>
<evidence type="ECO:0000256" key="2">
    <source>
        <dbReference type="ARBA" id="ARBA00022598"/>
    </source>
</evidence>
<dbReference type="InterPro" id="IPR022310">
    <property type="entry name" value="NAD/GMP_synthase"/>
</dbReference>